<comment type="similarity">
    <text evidence="2 9">Belongs to the cytochrome P450 family.</text>
</comment>
<dbReference type="InterPro" id="IPR036396">
    <property type="entry name" value="Cyt_P450_sf"/>
</dbReference>
<dbReference type="Pfam" id="PF00067">
    <property type="entry name" value="p450"/>
    <property type="match status" value="1"/>
</dbReference>
<feature type="binding site" description="axial binding residue" evidence="8">
    <location>
        <position position="527"/>
    </location>
    <ligand>
        <name>heme</name>
        <dbReference type="ChEBI" id="CHEBI:30413"/>
    </ligand>
    <ligandPart>
        <name>Fe</name>
        <dbReference type="ChEBI" id="CHEBI:18248"/>
    </ligandPart>
</feature>
<keyword evidence="5 9" id="KW-0560">Oxidoreductase</keyword>
<dbReference type="InterPro" id="IPR017972">
    <property type="entry name" value="Cyt_P450_CS"/>
</dbReference>
<dbReference type="VEuPathDB" id="AmoebaDB:NfTy_062700"/>
<dbReference type="AlphaFoldDB" id="A0A6A5BGS1"/>
<organism evidence="10 11">
    <name type="scientific">Naegleria fowleri</name>
    <name type="common">Brain eating amoeba</name>
    <dbReference type="NCBI Taxonomy" id="5763"/>
    <lineage>
        <taxon>Eukaryota</taxon>
        <taxon>Discoba</taxon>
        <taxon>Heterolobosea</taxon>
        <taxon>Tetramitia</taxon>
        <taxon>Eutetramitia</taxon>
        <taxon>Vahlkampfiidae</taxon>
        <taxon>Naegleria</taxon>
    </lineage>
</organism>
<evidence type="ECO:0000256" key="7">
    <source>
        <dbReference type="ARBA" id="ARBA00023033"/>
    </source>
</evidence>
<dbReference type="InterPro" id="IPR001128">
    <property type="entry name" value="Cyt_P450"/>
</dbReference>
<keyword evidence="3 8" id="KW-0349">Heme</keyword>
<evidence type="ECO:0000256" key="4">
    <source>
        <dbReference type="ARBA" id="ARBA00022723"/>
    </source>
</evidence>
<dbReference type="GeneID" id="68116733"/>
<gene>
    <name evidence="10" type="ORF">FDP41_009517</name>
</gene>
<dbReference type="PRINTS" id="PR00463">
    <property type="entry name" value="EP450I"/>
</dbReference>
<keyword evidence="11" id="KW-1185">Reference proteome</keyword>
<evidence type="ECO:0000256" key="1">
    <source>
        <dbReference type="ARBA" id="ARBA00001971"/>
    </source>
</evidence>
<keyword evidence="4 8" id="KW-0479">Metal-binding</keyword>
<dbReference type="Proteomes" id="UP000444721">
    <property type="component" value="Unassembled WGS sequence"/>
</dbReference>
<evidence type="ECO:0000313" key="11">
    <source>
        <dbReference type="Proteomes" id="UP000444721"/>
    </source>
</evidence>
<dbReference type="PRINTS" id="PR00385">
    <property type="entry name" value="P450"/>
</dbReference>
<evidence type="ECO:0000256" key="8">
    <source>
        <dbReference type="PIRSR" id="PIRSR602401-1"/>
    </source>
</evidence>
<dbReference type="GO" id="GO:0020037">
    <property type="term" value="F:heme binding"/>
    <property type="evidence" value="ECO:0007669"/>
    <property type="project" value="InterPro"/>
</dbReference>
<dbReference type="OrthoDB" id="3945418at2759"/>
<dbReference type="SUPFAM" id="SSF48264">
    <property type="entry name" value="Cytochrome P450"/>
    <property type="match status" value="1"/>
</dbReference>
<evidence type="ECO:0000256" key="6">
    <source>
        <dbReference type="ARBA" id="ARBA00023004"/>
    </source>
</evidence>
<proteinExistence type="inferred from homology"/>
<dbReference type="OMA" id="MFEAYRQ"/>
<evidence type="ECO:0000313" key="10">
    <source>
        <dbReference type="EMBL" id="KAF0972209.1"/>
    </source>
</evidence>
<keyword evidence="7 9" id="KW-0503">Monooxygenase</keyword>
<evidence type="ECO:0000256" key="3">
    <source>
        <dbReference type="ARBA" id="ARBA00022617"/>
    </source>
</evidence>
<accession>A0A6A5BGS1</accession>
<dbReference type="PANTHER" id="PTHR24279">
    <property type="entry name" value="CYTOCHROME P450"/>
    <property type="match status" value="1"/>
</dbReference>
<evidence type="ECO:0000256" key="9">
    <source>
        <dbReference type="RuleBase" id="RU000461"/>
    </source>
</evidence>
<protein>
    <recommendedName>
        <fullName evidence="12">Cytochrome P450</fullName>
    </recommendedName>
</protein>
<dbReference type="GO" id="GO:0016705">
    <property type="term" value="F:oxidoreductase activity, acting on paired donors, with incorporation or reduction of molecular oxygen"/>
    <property type="evidence" value="ECO:0007669"/>
    <property type="project" value="InterPro"/>
</dbReference>
<dbReference type="PANTHER" id="PTHR24279:SF120">
    <property type="entry name" value="CYTOCHROME P450"/>
    <property type="match status" value="1"/>
</dbReference>
<dbReference type="InterPro" id="IPR002401">
    <property type="entry name" value="Cyt_P450_E_grp-I"/>
</dbReference>
<dbReference type="Gene3D" id="1.10.630.10">
    <property type="entry name" value="Cytochrome P450"/>
    <property type="match status" value="1"/>
</dbReference>
<dbReference type="EMBL" id="VFQX01000070">
    <property type="protein sequence ID" value="KAF0972209.1"/>
    <property type="molecule type" value="Genomic_DNA"/>
</dbReference>
<dbReference type="InterPro" id="IPR050479">
    <property type="entry name" value="CYP11_CYP27_families"/>
</dbReference>
<keyword evidence="6 8" id="KW-0408">Iron</keyword>
<reference evidence="10 11" key="1">
    <citation type="journal article" date="2019" name="Sci. Rep.">
        <title>Nanopore sequencing improves the draft genome of the human pathogenic amoeba Naegleria fowleri.</title>
        <authorList>
            <person name="Liechti N."/>
            <person name="Schurch N."/>
            <person name="Bruggmann R."/>
            <person name="Wittwer M."/>
        </authorList>
    </citation>
    <scope>NUCLEOTIDE SEQUENCE [LARGE SCALE GENOMIC DNA]</scope>
    <source>
        <strain evidence="10 11">ATCC 30894</strain>
    </source>
</reference>
<dbReference type="GO" id="GO:0004497">
    <property type="term" value="F:monooxygenase activity"/>
    <property type="evidence" value="ECO:0007669"/>
    <property type="project" value="UniProtKB-KW"/>
</dbReference>
<evidence type="ECO:0000256" key="2">
    <source>
        <dbReference type="ARBA" id="ARBA00010617"/>
    </source>
</evidence>
<comment type="cofactor">
    <cofactor evidence="1 8">
        <name>heme</name>
        <dbReference type="ChEBI" id="CHEBI:30413"/>
    </cofactor>
</comment>
<dbReference type="RefSeq" id="XP_044556924.1">
    <property type="nucleotide sequence ID" value="XM_044713484.1"/>
</dbReference>
<sequence>MRKLRHVLSSSIASLEIRTERNGDILAHHESRGSFHRGLFREKQCSKNYHVHPSGGFLEANKPLVESECPRRSVSATATSIPTTTNIETSSSRIEETNNLVKSFHEIPGPKGFPLIGNGISLARHSKNINQYFVDLVQNYGDMVRLNVFGKRMLILAKPELHIELARVDEGRAPAYPLRQIKMENGMILTPIELESHEDWQQMRKLYNVALKPDFLENISLPQLTELNSYFLRNLITGHLRSINENGNYEIVNTWKFITQYTFNAVLKIFLGEKLVGENLKKLPFEFEDFVSDVMKSLDLAIKMSFQIPLYKVMKTKDYTALKYSYETSISRAQTCIRLFASPSSVKPRLKEMVEEKAKDMERKEEAVAIVLASFLMAGVDITARVISILMFRIAHEPEYQEKLYQECLEVFGEPTIDEITSENGLNVTFSHFKQLKLVKHFVSESMRLNHVGYVASTRFLQNDITLGGYSIPKQTQVILFENPAFTEKYVPNCTQFIPERYNQDSTFAIKHHVNVTNPFGLGARQCPGSRVAKTEVIMSLINIIRHFKLKHSGHEFPKFEDNQSLFYIDMDKHKLYVTPREHLTRNGKFEKMFSLTSAGH</sequence>
<evidence type="ECO:0000256" key="5">
    <source>
        <dbReference type="ARBA" id="ARBA00023002"/>
    </source>
</evidence>
<comment type="caution">
    <text evidence="10">The sequence shown here is derived from an EMBL/GenBank/DDBJ whole genome shotgun (WGS) entry which is preliminary data.</text>
</comment>
<dbReference type="PROSITE" id="PS00086">
    <property type="entry name" value="CYTOCHROME_P450"/>
    <property type="match status" value="1"/>
</dbReference>
<evidence type="ECO:0008006" key="12">
    <source>
        <dbReference type="Google" id="ProtNLM"/>
    </source>
</evidence>
<dbReference type="VEuPathDB" id="AmoebaDB:NF0056930"/>
<name>A0A6A5BGS1_NAEFO</name>
<dbReference type="VEuPathDB" id="AmoebaDB:FDP41_009517"/>
<dbReference type="GO" id="GO:0005506">
    <property type="term" value="F:iron ion binding"/>
    <property type="evidence" value="ECO:0007669"/>
    <property type="project" value="InterPro"/>
</dbReference>